<name>A0A8X6ICZ2_TRICU</name>
<feature type="signal peptide" evidence="1">
    <location>
        <begin position="1"/>
        <end position="24"/>
    </location>
</feature>
<dbReference type="Proteomes" id="UP000887116">
    <property type="component" value="Unassembled WGS sequence"/>
</dbReference>
<protein>
    <submittedName>
        <fullName evidence="2">Uncharacterized protein</fullName>
    </submittedName>
</protein>
<proteinExistence type="predicted"/>
<comment type="caution">
    <text evidence="2">The sequence shown here is derived from an EMBL/GenBank/DDBJ whole genome shotgun (WGS) entry which is preliminary data.</text>
</comment>
<feature type="non-terminal residue" evidence="2">
    <location>
        <position position="1"/>
    </location>
</feature>
<keyword evidence="1" id="KW-0732">Signal</keyword>
<keyword evidence="3" id="KW-1185">Reference proteome</keyword>
<feature type="chain" id="PRO_5036500651" evidence="1">
    <location>
        <begin position="25"/>
        <end position="135"/>
    </location>
</feature>
<dbReference type="EMBL" id="BMAO01023967">
    <property type="protein sequence ID" value="GFQ92087.1"/>
    <property type="molecule type" value="Genomic_DNA"/>
</dbReference>
<gene>
    <name evidence="2" type="ORF">TNCT_516151</name>
</gene>
<dbReference type="AlphaFoldDB" id="A0A8X6ICZ2"/>
<sequence>MEKLNIFTLAVVVWGCLLPAAILCRECNNETALSGTIEASVGGNGLYEKCWTIKVPEHSFVTVTLDKFTSNYYYEENHDVFYVLIETPKSGVKHQFFLHDIQQEPILALSDTTVTFFNNFLFGYYRTNFSVKYNI</sequence>
<reference evidence="2" key="1">
    <citation type="submission" date="2020-07" db="EMBL/GenBank/DDBJ databases">
        <title>Multicomponent nature underlies the extraordinary mechanical properties of spider dragline silk.</title>
        <authorList>
            <person name="Kono N."/>
            <person name="Nakamura H."/>
            <person name="Mori M."/>
            <person name="Yoshida Y."/>
            <person name="Ohtoshi R."/>
            <person name="Malay A.D."/>
            <person name="Moran D.A.P."/>
            <person name="Tomita M."/>
            <person name="Numata K."/>
            <person name="Arakawa K."/>
        </authorList>
    </citation>
    <scope>NUCLEOTIDE SEQUENCE</scope>
</reference>
<evidence type="ECO:0000313" key="3">
    <source>
        <dbReference type="Proteomes" id="UP000887116"/>
    </source>
</evidence>
<accession>A0A8X6ICZ2</accession>
<evidence type="ECO:0000313" key="2">
    <source>
        <dbReference type="EMBL" id="GFQ92087.1"/>
    </source>
</evidence>
<organism evidence="2 3">
    <name type="scientific">Trichonephila clavata</name>
    <name type="common">Joro spider</name>
    <name type="synonym">Nephila clavata</name>
    <dbReference type="NCBI Taxonomy" id="2740835"/>
    <lineage>
        <taxon>Eukaryota</taxon>
        <taxon>Metazoa</taxon>
        <taxon>Ecdysozoa</taxon>
        <taxon>Arthropoda</taxon>
        <taxon>Chelicerata</taxon>
        <taxon>Arachnida</taxon>
        <taxon>Araneae</taxon>
        <taxon>Araneomorphae</taxon>
        <taxon>Entelegynae</taxon>
        <taxon>Araneoidea</taxon>
        <taxon>Nephilidae</taxon>
        <taxon>Trichonephila</taxon>
    </lineage>
</organism>
<evidence type="ECO:0000256" key="1">
    <source>
        <dbReference type="SAM" id="SignalP"/>
    </source>
</evidence>
<dbReference type="OrthoDB" id="10437095at2759"/>